<reference evidence="2 3" key="1">
    <citation type="journal article" date="2023" name="Genes (Basel)">
        <title>Chromosome-Level Genome Assembly and Circadian Gene Repertoire of the Patagonia Blennie Eleginops maclovinus-The Closest Ancestral Proxy of Antarctic Cryonotothenioids.</title>
        <authorList>
            <person name="Cheng C.C."/>
            <person name="Rivera-Colon A.G."/>
            <person name="Minhas B.F."/>
            <person name="Wilson L."/>
            <person name="Rayamajhi N."/>
            <person name="Vargas-Chacoff L."/>
            <person name="Catchen J.M."/>
        </authorList>
    </citation>
    <scope>NUCLEOTIDE SEQUENCE [LARGE SCALE GENOMIC DNA]</scope>
    <source>
        <strain evidence="2">JMC-PN-2008</strain>
    </source>
</reference>
<reference evidence="2 3" key="2">
    <citation type="journal article" date="2023" name="Mol. Biol. Evol.">
        <title>Genomics of Secondarily Temperate Adaptation in the Only Non-Antarctic Icefish.</title>
        <authorList>
            <person name="Rivera-Colon A.G."/>
            <person name="Rayamajhi N."/>
            <person name="Minhas B.F."/>
            <person name="Madrigal G."/>
            <person name="Bilyk K.T."/>
            <person name="Yoon V."/>
            <person name="Hune M."/>
            <person name="Gregory S."/>
            <person name="Cheng C.H.C."/>
            <person name="Catchen J.M."/>
        </authorList>
    </citation>
    <scope>NUCLEOTIDE SEQUENCE [LARGE SCALE GENOMIC DNA]</scope>
    <source>
        <strain evidence="2">JMC-PN-2008</strain>
    </source>
</reference>
<sequence length="66" mass="7497">MEVKVKAGRIKSSKEKTTIPPAGETHIMLSKFPRWRPYVRSSQCGLVSAPGGQTCQVRWQKRVMRP</sequence>
<comment type="caution">
    <text evidence="2">The sequence shown here is derived from an EMBL/GenBank/DDBJ whole genome shotgun (WGS) entry which is preliminary data.</text>
</comment>
<dbReference type="Proteomes" id="UP001346869">
    <property type="component" value="Unassembled WGS sequence"/>
</dbReference>
<organism evidence="2 3">
    <name type="scientific">Eleginops maclovinus</name>
    <name type="common">Patagonian blennie</name>
    <name type="synonym">Eleginus maclovinus</name>
    <dbReference type="NCBI Taxonomy" id="56733"/>
    <lineage>
        <taxon>Eukaryota</taxon>
        <taxon>Metazoa</taxon>
        <taxon>Chordata</taxon>
        <taxon>Craniata</taxon>
        <taxon>Vertebrata</taxon>
        <taxon>Euteleostomi</taxon>
        <taxon>Actinopterygii</taxon>
        <taxon>Neopterygii</taxon>
        <taxon>Teleostei</taxon>
        <taxon>Neoteleostei</taxon>
        <taxon>Acanthomorphata</taxon>
        <taxon>Eupercaria</taxon>
        <taxon>Perciformes</taxon>
        <taxon>Notothenioidei</taxon>
        <taxon>Eleginopidae</taxon>
        <taxon>Eleginops</taxon>
    </lineage>
</organism>
<proteinExistence type="predicted"/>
<gene>
    <name evidence="2" type="ORF">PBY51_018417</name>
</gene>
<feature type="compositionally biased region" description="Basic residues" evidence="1">
    <location>
        <begin position="1"/>
        <end position="11"/>
    </location>
</feature>
<accession>A0AAN7Y9J8</accession>
<protein>
    <submittedName>
        <fullName evidence="2">Uncharacterized protein</fullName>
    </submittedName>
</protein>
<evidence type="ECO:0000256" key="1">
    <source>
        <dbReference type="SAM" id="MobiDB-lite"/>
    </source>
</evidence>
<dbReference type="EMBL" id="JAUZQC010000003">
    <property type="protein sequence ID" value="KAK5873370.1"/>
    <property type="molecule type" value="Genomic_DNA"/>
</dbReference>
<name>A0AAN7Y9J8_ELEMC</name>
<dbReference type="AlphaFoldDB" id="A0AAN7Y9J8"/>
<evidence type="ECO:0000313" key="2">
    <source>
        <dbReference type="EMBL" id="KAK5873370.1"/>
    </source>
</evidence>
<keyword evidence="3" id="KW-1185">Reference proteome</keyword>
<evidence type="ECO:0000313" key="3">
    <source>
        <dbReference type="Proteomes" id="UP001346869"/>
    </source>
</evidence>
<feature type="region of interest" description="Disordered" evidence="1">
    <location>
        <begin position="1"/>
        <end position="20"/>
    </location>
</feature>